<organism evidence="4 5">
    <name type="scientific">Lolium multiflorum</name>
    <name type="common">Italian ryegrass</name>
    <name type="synonym">Lolium perenne subsp. multiflorum</name>
    <dbReference type="NCBI Taxonomy" id="4521"/>
    <lineage>
        <taxon>Eukaryota</taxon>
        <taxon>Viridiplantae</taxon>
        <taxon>Streptophyta</taxon>
        <taxon>Embryophyta</taxon>
        <taxon>Tracheophyta</taxon>
        <taxon>Spermatophyta</taxon>
        <taxon>Magnoliopsida</taxon>
        <taxon>Liliopsida</taxon>
        <taxon>Poales</taxon>
        <taxon>Poaceae</taxon>
        <taxon>BOP clade</taxon>
        <taxon>Pooideae</taxon>
        <taxon>Poodae</taxon>
        <taxon>Poeae</taxon>
        <taxon>Poeae Chloroplast Group 2 (Poeae type)</taxon>
        <taxon>Loliodinae</taxon>
        <taxon>Loliinae</taxon>
        <taxon>Lolium</taxon>
    </lineage>
</organism>
<feature type="region of interest" description="Disordered" evidence="1">
    <location>
        <begin position="612"/>
        <end position="656"/>
    </location>
</feature>
<feature type="transmembrane region" description="Helical" evidence="2">
    <location>
        <begin position="84"/>
        <end position="102"/>
    </location>
</feature>
<feature type="compositionally biased region" description="Acidic residues" evidence="1">
    <location>
        <begin position="620"/>
        <end position="637"/>
    </location>
</feature>
<accession>A0AAD8W4N8</accession>
<feature type="transmembrane region" description="Helical" evidence="2">
    <location>
        <begin position="13"/>
        <end position="34"/>
    </location>
</feature>
<evidence type="ECO:0000256" key="2">
    <source>
        <dbReference type="SAM" id="Phobius"/>
    </source>
</evidence>
<name>A0AAD8W4N8_LOLMU</name>
<gene>
    <name evidence="4" type="ORF">QYE76_007018</name>
</gene>
<feature type="compositionally biased region" description="Polar residues" evidence="1">
    <location>
        <begin position="640"/>
        <end position="656"/>
    </location>
</feature>
<comment type="caution">
    <text evidence="4">The sequence shown here is derived from an EMBL/GenBank/DDBJ whole genome shotgun (WGS) entry which is preliminary data.</text>
</comment>
<dbReference type="AlphaFoldDB" id="A0AAD8W4N8"/>
<evidence type="ECO:0000259" key="3">
    <source>
        <dbReference type="Pfam" id="PF13968"/>
    </source>
</evidence>
<evidence type="ECO:0000313" key="4">
    <source>
        <dbReference type="EMBL" id="KAK1632703.1"/>
    </source>
</evidence>
<keyword evidence="5" id="KW-1185">Reference proteome</keyword>
<feature type="domain" description="DUF4220" evidence="3">
    <location>
        <begin position="49"/>
        <end position="376"/>
    </location>
</feature>
<keyword evidence="2" id="KW-0472">Membrane</keyword>
<dbReference type="EMBL" id="JAUUTY010000005">
    <property type="protein sequence ID" value="KAK1632703.1"/>
    <property type="molecule type" value="Genomic_DNA"/>
</dbReference>
<feature type="transmembrane region" description="Helical" evidence="2">
    <location>
        <begin position="138"/>
        <end position="154"/>
    </location>
</feature>
<feature type="transmembrane region" description="Helical" evidence="2">
    <location>
        <begin position="268"/>
        <end position="292"/>
    </location>
</feature>
<reference evidence="4" key="1">
    <citation type="submission" date="2023-07" db="EMBL/GenBank/DDBJ databases">
        <title>A chromosome-level genome assembly of Lolium multiflorum.</title>
        <authorList>
            <person name="Chen Y."/>
            <person name="Copetti D."/>
            <person name="Kolliker R."/>
            <person name="Studer B."/>
        </authorList>
    </citation>
    <scope>NUCLEOTIDE SEQUENCE</scope>
    <source>
        <strain evidence="4">02402/16</strain>
        <tissue evidence="4">Leaf</tissue>
    </source>
</reference>
<evidence type="ECO:0000256" key="1">
    <source>
        <dbReference type="SAM" id="MobiDB-lite"/>
    </source>
</evidence>
<protein>
    <recommendedName>
        <fullName evidence="3">DUF4220 domain-containing protein</fullName>
    </recommendedName>
</protein>
<dbReference type="Pfam" id="PF13968">
    <property type="entry name" value="DUF4220"/>
    <property type="match status" value="1"/>
</dbReference>
<dbReference type="InterPro" id="IPR007658">
    <property type="entry name" value="DUF594"/>
</dbReference>
<proteinExistence type="predicted"/>
<keyword evidence="2" id="KW-0812">Transmembrane</keyword>
<dbReference type="Proteomes" id="UP001231189">
    <property type="component" value="Unassembled WGS sequence"/>
</dbReference>
<evidence type="ECO:0000313" key="5">
    <source>
        <dbReference type="Proteomes" id="UP001231189"/>
    </source>
</evidence>
<dbReference type="PANTHER" id="PTHR31325">
    <property type="entry name" value="OS01G0798800 PROTEIN-RELATED"/>
    <property type="match status" value="1"/>
</dbReference>
<dbReference type="InterPro" id="IPR025315">
    <property type="entry name" value="DUF4220"/>
</dbReference>
<sequence>MGLSSAMQWWEEWQLRILILASCFIQYVLFFSLWMRRAPSMRRFRVLLWIAYIGGDAVAIYALATLFNRRKGTSDGDSSGLEVLWAPILLIHLGGQVTISAYSLEDNELWKRHTITLASQVTVALYVFCKWWSGEKMLLSAAILLFLIGILKFAQKPWALRTSSFNSLEASSIVFLLQEAQTEECIHSLAEYVPEAKHCVLETKVDTLQEDVTDSDYMFVNLSAPYSFRIAQLRSFLKLEDVRAYHALQGCLGDTFDSMFTKIGSINIMTSVGAIGLVFLLPFLTLASMVIFTTSHKDGQNEKDITVTYILFGCTTMLEFLLPFMMISLVFPCFESFLDKYTSGWHDMVSQYNLISFCIRKKKPTFMMKLATFNFLREFIHKYWYIQHVPVAFEITGVVRQHVKHGWKTYICDTASYRRFNELRGQWALRRHHQLGWSLKKPFDESVLIWHIATDLCFYHPNTSPQCRQREGTQRSREISNYMVYLLLIRPEMLMPGTRSDLFTLVSNKILGSSKGPFDTEELIAQEILDMPILPTPTDLVSNASKLAKAQMELSDEKERWNVIEGVWVEMLCYSASRCRGYLHAKSLGEGGECLTTICILLSLMGMETFADRHQRSEPPEEEEGEGEEQGEEEEEPCTSRAQGRASQSADNYSPV</sequence>
<feature type="transmembrane region" description="Helical" evidence="2">
    <location>
        <begin position="307"/>
        <end position="331"/>
    </location>
</feature>
<keyword evidence="2" id="KW-1133">Transmembrane helix</keyword>
<dbReference type="Pfam" id="PF04578">
    <property type="entry name" value="DUF594"/>
    <property type="match status" value="1"/>
</dbReference>
<feature type="transmembrane region" description="Helical" evidence="2">
    <location>
        <begin position="46"/>
        <end position="64"/>
    </location>
</feature>